<name>A0A7J7K697_BUGNE</name>
<keyword evidence="2" id="KW-1185">Reference proteome</keyword>
<evidence type="ECO:0000313" key="2">
    <source>
        <dbReference type="Proteomes" id="UP000593567"/>
    </source>
</evidence>
<gene>
    <name evidence="1" type="ORF">EB796_007967</name>
</gene>
<reference evidence="1" key="1">
    <citation type="submission" date="2020-06" db="EMBL/GenBank/DDBJ databases">
        <title>Draft genome of Bugula neritina, a colonial animal packing powerful symbionts and potential medicines.</title>
        <authorList>
            <person name="Rayko M."/>
        </authorList>
    </citation>
    <scope>NUCLEOTIDE SEQUENCE [LARGE SCALE GENOMIC DNA]</scope>
    <source>
        <strain evidence="1">Kwan_BN1</strain>
    </source>
</reference>
<protein>
    <submittedName>
        <fullName evidence="1">Uncharacterized protein</fullName>
    </submittedName>
</protein>
<proteinExistence type="predicted"/>
<sequence length="80" mass="9442">MSNIREQEYAIIIEEYIIIIMVYRTGVSGNIQYDNIVHTVKQTSTMMRTRLKVKVKQISQKGCDVINYPHKKHRTITIIF</sequence>
<evidence type="ECO:0000313" key="1">
    <source>
        <dbReference type="EMBL" id="KAF6033725.1"/>
    </source>
</evidence>
<comment type="caution">
    <text evidence="1">The sequence shown here is derived from an EMBL/GenBank/DDBJ whole genome shotgun (WGS) entry which is preliminary data.</text>
</comment>
<dbReference type="Proteomes" id="UP000593567">
    <property type="component" value="Unassembled WGS sequence"/>
</dbReference>
<dbReference type="EMBL" id="VXIV02001251">
    <property type="protein sequence ID" value="KAF6033725.1"/>
    <property type="molecule type" value="Genomic_DNA"/>
</dbReference>
<organism evidence="1 2">
    <name type="scientific">Bugula neritina</name>
    <name type="common">Brown bryozoan</name>
    <name type="synonym">Sertularia neritina</name>
    <dbReference type="NCBI Taxonomy" id="10212"/>
    <lineage>
        <taxon>Eukaryota</taxon>
        <taxon>Metazoa</taxon>
        <taxon>Spiralia</taxon>
        <taxon>Lophotrochozoa</taxon>
        <taxon>Bryozoa</taxon>
        <taxon>Gymnolaemata</taxon>
        <taxon>Cheilostomatida</taxon>
        <taxon>Flustrina</taxon>
        <taxon>Buguloidea</taxon>
        <taxon>Bugulidae</taxon>
        <taxon>Bugula</taxon>
    </lineage>
</organism>
<dbReference type="AlphaFoldDB" id="A0A7J7K697"/>
<accession>A0A7J7K697</accession>